<accession>A0A1D2MFU4</accession>
<dbReference type="AlphaFoldDB" id="A0A1D2MFU4"/>
<organism evidence="1 2">
    <name type="scientific">Orchesella cincta</name>
    <name type="common">Springtail</name>
    <name type="synonym">Podura cincta</name>
    <dbReference type="NCBI Taxonomy" id="48709"/>
    <lineage>
        <taxon>Eukaryota</taxon>
        <taxon>Metazoa</taxon>
        <taxon>Ecdysozoa</taxon>
        <taxon>Arthropoda</taxon>
        <taxon>Hexapoda</taxon>
        <taxon>Collembola</taxon>
        <taxon>Entomobryomorpha</taxon>
        <taxon>Entomobryoidea</taxon>
        <taxon>Orchesellidae</taxon>
        <taxon>Orchesellinae</taxon>
        <taxon>Orchesella</taxon>
    </lineage>
</organism>
<sequence length="113" mass="12830">MSSLSKSSCQVAACNPNHKATLACHDDGVSYKCTQQIEKELECGHKECHLDPKDIICNELILQKYTDCGHQRYVLCFLQSVMVCQKEACRRESGLQKQIKTDEKVLEIVGIRR</sequence>
<proteinExistence type="predicted"/>
<dbReference type="EMBL" id="LJIJ01001406">
    <property type="protein sequence ID" value="ODM91833.1"/>
    <property type="molecule type" value="Genomic_DNA"/>
</dbReference>
<gene>
    <name evidence="1" type="ORF">Ocin01_14846</name>
</gene>
<comment type="caution">
    <text evidence="1">The sequence shown here is derived from an EMBL/GenBank/DDBJ whole genome shotgun (WGS) entry which is preliminary data.</text>
</comment>
<dbReference type="Proteomes" id="UP000094527">
    <property type="component" value="Unassembled WGS sequence"/>
</dbReference>
<evidence type="ECO:0000313" key="2">
    <source>
        <dbReference type="Proteomes" id="UP000094527"/>
    </source>
</evidence>
<evidence type="ECO:0000313" key="1">
    <source>
        <dbReference type="EMBL" id="ODM91833.1"/>
    </source>
</evidence>
<reference evidence="1 2" key="1">
    <citation type="journal article" date="2016" name="Genome Biol. Evol.">
        <title>Gene Family Evolution Reflects Adaptation to Soil Environmental Stressors in the Genome of the Collembolan Orchesella cincta.</title>
        <authorList>
            <person name="Faddeeva-Vakhrusheva A."/>
            <person name="Derks M.F."/>
            <person name="Anvar S.Y."/>
            <person name="Agamennone V."/>
            <person name="Suring W."/>
            <person name="Smit S."/>
            <person name="van Straalen N.M."/>
            <person name="Roelofs D."/>
        </authorList>
    </citation>
    <scope>NUCLEOTIDE SEQUENCE [LARGE SCALE GENOMIC DNA]</scope>
    <source>
        <tissue evidence="1">Mixed pool</tissue>
    </source>
</reference>
<name>A0A1D2MFU4_ORCCI</name>
<keyword evidence="2" id="KW-1185">Reference proteome</keyword>
<protein>
    <submittedName>
        <fullName evidence="1">Uncharacterized protein</fullName>
    </submittedName>
</protein>